<protein>
    <submittedName>
        <fullName evidence="1">Acyl carrier protein</fullName>
    </submittedName>
</protein>
<dbReference type="EMBL" id="AAKYAN010000023">
    <property type="protein sequence ID" value="ECW8955353.1"/>
    <property type="molecule type" value="Genomic_DNA"/>
</dbReference>
<dbReference type="Proteomes" id="UP000440714">
    <property type="component" value="Unassembled WGS sequence"/>
</dbReference>
<dbReference type="RefSeq" id="WP_214099152.1">
    <property type="nucleotide sequence ID" value="NZ_JAHCYK010000003.1"/>
</dbReference>
<organism evidence="1 2">
    <name type="scientific">Campylobacter lari</name>
    <dbReference type="NCBI Taxonomy" id="201"/>
    <lineage>
        <taxon>Bacteria</taxon>
        <taxon>Pseudomonadati</taxon>
        <taxon>Campylobacterota</taxon>
        <taxon>Epsilonproteobacteria</taxon>
        <taxon>Campylobacterales</taxon>
        <taxon>Campylobacteraceae</taxon>
        <taxon>Campylobacter</taxon>
    </lineage>
</organism>
<dbReference type="InterPro" id="IPR027417">
    <property type="entry name" value="P-loop_NTPase"/>
</dbReference>
<proteinExistence type="predicted"/>
<name>A0A698FUU4_CAMLA</name>
<evidence type="ECO:0000313" key="1">
    <source>
        <dbReference type="EMBL" id="ECW8955353.1"/>
    </source>
</evidence>
<reference evidence="1 2" key="1">
    <citation type="submission" date="2019-09" db="EMBL/GenBank/DDBJ databases">
        <authorList>
            <consortium name="PulseNet: The National Subtyping Network for Foodborne Disease Surveillance"/>
            <person name="Tarr C.L."/>
            <person name="Trees E."/>
            <person name="Katz L.S."/>
            <person name="Carleton-Romer H.A."/>
            <person name="Stroika S."/>
            <person name="Kucerova Z."/>
            <person name="Roache K.F."/>
            <person name="Sabol A.L."/>
            <person name="Besser J."/>
            <person name="Gerner-Smidt P."/>
        </authorList>
    </citation>
    <scope>NUCLEOTIDE SEQUENCE [LARGE SCALE GENOMIC DNA]</scope>
    <source>
        <strain evidence="1 2">PNUSAC011760</strain>
    </source>
</reference>
<gene>
    <name evidence="1" type="ORF">F5R70_07965</name>
</gene>
<comment type="caution">
    <text evidence="1">The sequence shown here is derived from an EMBL/GenBank/DDBJ whole genome shotgun (WGS) entry which is preliminary data.</text>
</comment>
<dbReference type="SUPFAM" id="SSF52540">
    <property type="entry name" value="P-loop containing nucleoside triphosphate hydrolases"/>
    <property type="match status" value="1"/>
</dbReference>
<dbReference type="AlphaFoldDB" id="A0A698FUU4"/>
<dbReference type="Gene3D" id="3.40.50.300">
    <property type="entry name" value="P-loop containing nucleotide triphosphate hydrolases"/>
    <property type="match status" value="1"/>
</dbReference>
<sequence length="352" mass="42360">MTAYVHIGTVKTGSTSIQYLLNRNRDILAKQGFYYPQSMIFLDRHRIIKMILEEYIQNSNNNKQKQINQCLKTEKYKLLIQNLKKEIILNQDKKILFSDEGFSWWFSHKEKVEVIKKFFNEIGFTKIVIILYLREFQDFFISLSSQDIKDNGIFKTNLPAKENPNIKSFDYSYICNNYAEIFGKENMIVRLFDKNEFYQGDLLKDFLNTINLEWDDNFILPPKTNESLDLLGFELQKRLNLLNLGGYISTDNKYSLLKFTEKYFHSKTQLLKFQPKKDILQSYLNYFKKSDEWVRKEFFPHKEKLFPKKDLTNYKENYELKEMKPEYWDKIVEFIADIVKTKNKIISQKKQF</sequence>
<accession>A0A698FUU4</accession>
<evidence type="ECO:0000313" key="2">
    <source>
        <dbReference type="Proteomes" id="UP000440714"/>
    </source>
</evidence>